<name>A0A2D0KC95_9GAMM</name>
<dbReference type="EMBL" id="NJAK01000001">
    <property type="protein sequence ID" value="PHM61000.1"/>
    <property type="molecule type" value="Genomic_DNA"/>
</dbReference>
<reference evidence="2 3" key="1">
    <citation type="journal article" date="2017" name="Nat. Microbiol.">
        <title>Natural product diversity associated with the nematode symbionts Photorhabdus and Xenorhabdus.</title>
        <authorList>
            <person name="Tobias N.J."/>
            <person name="Wolff H."/>
            <person name="Djahanschiri B."/>
            <person name="Grundmann F."/>
            <person name="Kronenwerth M."/>
            <person name="Shi Y.M."/>
            <person name="Simonyi S."/>
            <person name="Grun P."/>
            <person name="Shapiro-Ilan D."/>
            <person name="Pidot S.J."/>
            <person name="Stinear T.P."/>
            <person name="Ebersberger I."/>
            <person name="Bode H.B."/>
        </authorList>
    </citation>
    <scope>NUCLEOTIDE SEQUENCE [LARGE SCALE GENOMIC DNA]</scope>
    <source>
        <strain evidence="2 3">DSM 22670</strain>
    </source>
</reference>
<dbReference type="AlphaFoldDB" id="A0A2D0KC95"/>
<accession>A0A2D0KC95</accession>
<evidence type="ECO:0000313" key="2">
    <source>
        <dbReference type="EMBL" id="PHM61000.1"/>
    </source>
</evidence>
<comment type="caution">
    <text evidence="2">The sequence shown here is derived from an EMBL/GenBank/DDBJ whole genome shotgun (WGS) entry which is preliminary data.</text>
</comment>
<dbReference type="Proteomes" id="UP000222168">
    <property type="component" value="Unassembled WGS sequence"/>
</dbReference>
<evidence type="ECO:0000256" key="1">
    <source>
        <dbReference type="SAM" id="MobiDB-lite"/>
    </source>
</evidence>
<gene>
    <name evidence="2" type="ORF">Xish_00107</name>
</gene>
<dbReference type="RefSeq" id="WP_099116241.1">
    <property type="nucleotide sequence ID" value="NZ_NJAK01000001.1"/>
</dbReference>
<protein>
    <recommendedName>
        <fullName evidence="4">Peptidase C80 domain-containing protein</fullName>
    </recommendedName>
</protein>
<organism evidence="2 3">
    <name type="scientific">Xenorhabdus ishibashii</name>
    <dbReference type="NCBI Taxonomy" id="1034471"/>
    <lineage>
        <taxon>Bacteria</taxon>
        <taxon>Pseudomonadati</taxon>
        <taxon>Pseudomonadota</taxon>
        <taxon>Gammaproteobacteria</taxon>
        <taxon>Enterobacterales</taxon>
        <taxon>Morganellaceae</taxon>
        <taxon>Xenorhabdus</taxon>
    </lineage>
</organism>
<sequence>MGQYRHTISNIIAMPDDVLLQQTVEVNFHQEKRFHYFLDTPRHKSGDRLNIIGHSSPVGRTILFAGASAYNPGMNLNVFCQTIKALLTDIRSRGQNILCVRIIACYSGSNGLAQKLADYINMPVKGSLGGTRVYPTTQFRSMPNVNRHFIDKTDRGGHYYSEEEDRQLRHDPAYGLYQWYYPQSSDPDSAFDAFANQRVSRLQRSEPDSAFDAFANQRVSRLQRSEPDSAFDAFANQRVSRLQRSEPDSAFDAFANQRVSRLRRSEPDSAFDSFVNQRVSRPQHSDSDSEFDAFVNQRVPRKNSR</sequence>
<keyword evidence="3" id="KW-1185">Reference proteome</keyword>
<feature type="region of interest" description="Disordered" evidence="1">
    <location>
        <begin position="266"/>
        <end position="305"/>
    </location>
</feature>
<evidence type="ECO:0000313" key="3">
    <source>
        <dbReference type="Proteomes" id="UP000222168"/>
    </source>
</evidence>
<proteinExistence type="predicted"/>
<dbReference type="OrthoDB" id="6443802at2"/>
<evidence type="ECO:0008006" key="4">
    <source>
        <dbReference type="Google" id="ProtNLM"/>
    </source>
</evidence>